<dbReference type="Pfam" id="PF03171">
    <property type="entry name" value="2OG-FeII_Oxy"/>
    <property type="match status" value="1"/>
</dbReference>
<dbReference type="PROSITE" id="PS51471">
    <property type="entry name" value="FE2OG_OXY"/>
    <property type="match status" value="1"/>
</dbReference>
<sequence>MASETLLCLPIIDFSNQNLKPGEPEWDLTRAHVLKALQDYGCFEASFDEVPFELRKSMFEAIEELFDLPLETKQGNKSQKPFHGYLGQHPTVPLYESMGIDDADVAAKVNAFTEKQWPQGNKSFSTTIQSFSEKLSVLAITVRRMIMESFGLLKYMDEHLNSTNYLLRVMKYQGPGTEEPKLGLPAHMDSSMLTILYQNHVHGLEVQTKDKNWTKVKPLQDSFIVLIGVSFYASLNGRLHPPNHRVMMTGTTTRYSLALLSVPKVGHLLSSPDELVNEEHPRLYKPYEFYEFLTFFNRDPSQNSLSALHTYCGM</sequence>
<comment type="similarity">
    <text evidence="1 7">Belongs to the iron/ascorbate-dependent oxidoreductase family.</text>
</comment>
<dbReference type="PRINTS" id="PR00682">
    <property type="entry name" value="IPNSYNTHASE"/>
</dbReference>
<keyword evidence="5 7" id="KW-0408">Iron</keyword>
<name>A0A565CSS3_9BRAS</name>
<dbReference type="SUPFAM" id="SSF51197">
    <property type="entry name" value="Clavaminate synthase-like"/>
    <property type="match status" value="1"/>
</dbReference>
<evidence type="ECO:0000256" key="2">
    <source>
        <dbReference type="ARBA" id="ARBA00022723"/>
    </source>
</evidence>
<gene>
    <name evidence="9" type="ORF">ANE_LOCUS27247</name>
</gene>
<accession>A0A565CSS3</accession>
<evidence type="ECO:0000256" key="6">
    <source>
        <dbReference type="ARBA" id="ARBA00057022"/>
    </source>
</evidence>
<dbReference type="Proteomes" id="UP000489600">
    <property type="component" value="Unassembled WGS sequence"/>
</dbReference>
<dbReference type="EMBL" id="CABITT030000008">
    <property type="protein sequence ID" value="VVB16803.1"/>
    <property type="molecule type" value="Genomic_DNA"/>
</dbReference>
<evidence type="ECO:0000256" key="3">
    <source>
        <dbReference type="ARBA" id="ARBA00022964"/>
    </source>
</evidence>
<dbReference type="OrthoDB" id="288590at2759"/>
<protein>
    <recommendedName>
        <fullName evidence="8">Fe2OG dioxygenase domain-containing protein</fullName>
    </recommendedName>
</protein>
<organism evidence="9 10">
    <name type="scientific">Arabis nemorensis</name>
    <dbReference type="NCBI Taxonomy" id="586526"/>
    <lineage>
        <taxon>Eukaryota</taxon>
        <taxon>Viridiplantae</taxon>
        <taxon>Streptophyta</taxon>
        <taxon>Embryophyta</taxon>
        <taxon>Tracheophyta</taxon>
        <taxon>Spermatophyta</taxon>
        <taxon>Magnoliopsida</taxon>
        <taxon>eudicotyledons</taxon>
        <taxon>Gunneridae</taxon>
        <taxon>Pentapetalae</taxon>
        <taxon>rosids</taxon>
        <taxon>malvids</taxon>
        <taxon>Brassicales</taxon>
        <taxon>Brassicaceae</taxon>
        <taxon>Arabideae</taxon>
        <taxon>Arabis</taxon>
    </lineage>
</organism>
<dbReference type="AlphaFoldDB" id="A0A565CSS3"/>
<evidence type="ECO:0000256" key="1">
    <source>
        <dbReference type="ARBA" id="ARBA00008056"/>
    </source>
</evidence>
<keyword evidence="2 7" id="KW-0479">Metal-binding</keyword>
<dbReference type="GO" id="GO:0046872">
    <property type="term" value="F:metal ion binding"/>
    <property type="evidence" value="ECO:0007669"/>
    <property type="project" value="UniProtKB-KW"/>
</dbReference>
<evidence type="ECO:0000313" key="10">
    <source>
        <dbReference type="Proteomes" id="UP000489600"/>
    </source>
</evidence>
<evidence type="ECO:0000259" key="8">
    <source>
        <dbReference type="PROSITE" id="PS51471"/>
    </source>
</evidence>
<dbReference type="Gene3D" id="2.60.120.330">
    <property type="entry name" value="B-lactam Antibiotic, Isopenicillin N Synthase, Chain"/>
    <property type="match status" value="1"/>
</dbReference>
<comment type="function">
    <text evidence="6">Probable 2-oxoglutarate-dependent dioxygenase that may be involved in glucosinolates biosynthesis. May play a role in the production of aliphatic glucosinolates.</text>
</comment>
<evidence type="ECO:0000256" key="7">
    <source>
        <dbReference type="RuleBase" id="RU003682"/>
    </source>
</evidence>
<dbReference type="Pfam" id="PF14226">
    <property type="entry name" value="DIOX_N"/>
    <property type="match status" value="1"/>
</dbReference>
<keyword evidence="10" id="KW-1185">Reference proteome</keyword>
<dbReference type="InterPro" id="IPR050231">
    <property type="entry name" value="Iron_ascorbate_oxido_reductase"/>
</dbReference>
<dbReference type="GO" id="GO:0051213">
    <property type="term" value="F:dioxygenase activity"/>
    <property type="evidence" value="ECO:0007669"/>
    <property type="project" value="UniProtKB-KW"/>
</dbReference>
<evidence type="ECO:0000256" key="4">
    <source>
        <dbReference type="ARBA" id="ARBA00023002"/>
    </source>
</evidence>
<dbReference type="FunFam" id="2.60.120.330:FF:000022">
    <property type="entry name" value="Probable 2-oxoglutarate-dependent dioxygenase AOP1.2"/>
    <property type="match status" value="1"/>
</dbReference>
<dbReference type="InterPro" id="IPR027443">
    <property type="entry name" value="IPNS-like_sf"/>
</dbReference>
<feature type="domain" description="Fe2OG dioxygenase" evidence="8">
    <location>
        <begin position="162"/>
        <end position="263"/>
    </location>
</feature>
<evidence type="ECO:0000313" key="9">
    <source>
        <dbReference type="EMBL" id="VVB16803.1"/>
    </source>
</evidence>
<dbReference type="PANTHER" id="PTHR47990">
    <property type="entry name" value="2-OXOGLUTARATE (2OG) AND FE(II)-DEPENDENT OXYGENASE SUPERFAMILY PROTEIN-RELATED"/>
    <property type="match status" value="1"/>
</dbReference>
<reference evidence="9" key="1">
    <citation type="submission" date="2019-07" db="EMBL/GenBank/DDBJ databases">
        <authorList>
            <person name="Dittberner H."/>
        </authorList>
    </citation>
    <scope>NUCLEOTIDE SEQUENCE [LARGE SCALE GENOMIC DNA]</scope>
</reference>
<evidence type="ECO:0000256" key="5">
    <source>
        <dbReference type="ARBA" id="ARBA00023004"/>
    </source>
</evidence>
<dbReference type="InterPro" id="IPR005123">
    <property type="entry name" value="Oxoglu/Fe-dep_dioxygenase_dom"/>
</dbReference>
<keyword evidence="4 7" id="KW-0560">Oxidoreductase</keyword>
<dbReference type="InterPro" id="IPR044861">
    <property type="entry name" value="IPNS-like_FE2OG_OXY"/>
</dbReference>
<dbReference type="InterPro" id="IPR026992">
    <property type="entry name" value="DIOX_N"/>
</dbReference>
<comment type="caution">
    <text evidence="9">The sequence shown here is derived from an EMBL/GenBank/DDBJ whole genome shotgun (WGS) entry which is preliminary data.</text>
</comment>
<keyword evidence="3" id="KW-0223">Dioxygenase</keyword>
<proteinExistence type="inferred from homology"/>